<evidence type="ECO:0000256" key="1">
    <source>
        <dbReference type="ARBA" id="ARBA00007447"/>
    </source>
</evidence>
<sequence length="219" mass="24525">MWHSQESKQLHCYQISITHYNVNLETIKVGKDNITTDVKEKKAIVDSGTTLAYLPKNLYDPLISKILAGHSDLQVRTQEGQYLCFQYTGSNVDNDFPAVTFQFENSLTLVVPPQDYLFEVQEYGRCIGWQNSNTLSKGTNDMIILGDLVISNKLVVYDLENQTLGWADYNCSSSIMLRDDKSGSLFQVAAEDISSDATLFTGRAATLALIISMFLTLIL</sequence>
<dbReference type="InterPro" id="IPR032799">
    <property type="entry name" value="TAXi_C"/>
</dbReference>
<name>A0AAP0PHL0_9MAGN</name>
<dbReference type="Gene3D" id="2.40.70.10">
    <property type="entry name" value="Acid Proteases"/>
    <property type="match status" value="1"/>
</dbReference>
<evidence type="ECO:0000259" key="2">
    <source>
        <dbReference type="PROSITE" id="PS51767"/>
    </source>
</evidence>
<comment type="caution">
    <text evidence="3">The sequence shown here is derived from an EMBL/GenBank/DDBJ whole genome shotgun (WGS) entry which is preliminary data.</text>
</comment>
<dbReference type="SUPFAM" id="SSF50630">
    <property type="entry name" value="Acid proteases"/>
    <property type="match status" value="1"/>
</dbReference>
<dbReference type="GO" id="GO:0004190">
    <property type="term" value="F:aspartic-type endopeptidase activity"/>
    <property type="evidence" value="ECO:0007669"/>
    <property type="project" value="InterPro"/>
</dbReference>
<dbReference type="AlphaFoldDB" id="A0AAP0PHL0"/>
<keyword evidence="4" id="KW-1185">Reference proteome</keyword>
<evidence type="ECO:0000313" key="3">
    <source>
        <dbReference type="EMBL" id="KAK9141116.1"/>
    </source>
</evidence>
<protein>
    <recommendedName>
        <fullName evidence="2">Peptidase A1 domain-containing protein</fullName>
    </recommendedName>
</protein>
<dbReference type="EMBL" id="JBBNAG010000004">
    <property type="protein sequence ID" value="KAK9141116.1"/>
    <property type="molecule type" value="Genomic_DNA"/>
</dbReference>
<dbReference type="InterPro" id="IPR033121">
    <property type="entry name" value="PEPTIDASE_A1"/>
</dbReference>
<evidence type="ECO:0000313" key="4">
    <source>
        <dbReference type="Proteomes" id="UP001419268"/>
    </source>
</evidence>
<gene>
    <name evidence="3" type="ORF">Scep_010797</name>
</gene>
<proteinExistence type="inferred from homology"/>
<dbReference type="PROSITE" id="PS51767">
    <property type="entry name" value="PEPTIDASE_A1"/>
    <property type="match status" value="1"/>
</dbReference>
<reference evidence="3 4" key="1">
    <citation type="submission" date="2024-01" db="EMBL/GenBank/DDBJ databases">
        <title>Genome assemblies of Stephania.</title>
        <authorList>
            <person name="Yang L."/>
        </authorList>
    </citation>
    <scope>NUCLEOTIDE SEQUENCE [LARGE SCALE GENOMIC DNA]</scope>
    <source>
        <strain evidence="3">JXDWG</strain>
        <tissue evidence="3">Leaf</tissue>
    </source>
</reference>
<organism evidence="3 4">
    <name type="scientific">Stephania cephalantha</name>
    <dbReference type="NCBI Taxonomy" id="152367"/>
    <lineage>
        <taxon>Eukaryota</taxon>
        <taxon>Viridiplantae</taxon>
        <taxon>Streptophyta</taxon>
        <taxon>Embryophyta</taxon>
        <taxon>Tracheophyta</taxon>
        <taxon>Spermatophyta</taxon>
        <taxon>Magnoliopsida</taxon>
        <taxon>Ranunculales</taxon>
        <taxon>Menispermaceae</taxon>
        <taxon>Menispermoideae</taxon>
        <taxon>Cissampelideae</taxon>
        <taxon>Stephania</taxon>
    </lineage>
</organism>
<dbReference type="Pfam" id="PF14541">
    <property type="entry name" value="TAXi_C"/>
    <property type="match status" value="1"/>
</dbReference>
<dbReference type="InterPro" id="IPR021109">
    <property type="entry name" value="Peptidase_aspartic_dom_sf"/>
</dbReference>
<accession>A0AAP0PHL0</accession>
<comment type="similarity">
    <text evidence="1">Belongs to the peptidase A1 family.</text>
</comment>
<dbReference type="GO" id="GO:0006508">
    <property type="term" value="P:proteolysis"/>
    <property type="evidence" value="ECO:0007669"/>
    <property type="project" value="InterPro"/>
</dbReference>
<dbReference type="PANTHER" id="PTHR13683:SF768">
    <property type="entry name" value="EUKARYOTIC ASPARTYL PROTEASE FAMILY PROTEIN"/>
    <property type="match status" value="1"/>
</dbReference>
<feature type="domain" description="Peptidase A1" evidence="2">
    <location>
        <begin position="1"/>
        <end position="167"/>
    </location>
</feature>
<dbReference type="InterPro" id="IPR001461">
    <property type="entry name" value="Aspartic_peptidase_A1"/>
</dbReference>
<dbReference type="Proteomes" id="UP001419268">
    <property type="component" value="Unassembled WGS sequence"/>
</dbReference>
<dbReference type="PANTHER" id="PTHR13683">
    <property type="entry name" value="ASPARTYL PROTEASES"/>
    <property type="match status" value="1"/>
</dbReference>